<evidence type="ECO:0008006" key="5">
    <source>
        <dbReference type="Google" id="ProtNLM"/>
    </source>
</evidence>
<dbReference type="Gene3D" id="2.120.10.80">
    <property type="entry name" value="Kelch-type beta propeller"/>
    <property type="match status" value="1"/>
</dbReference>
<dbReference type="AlphaFoldDB" id="A0A9P6QAZ4"/>
<feature type="transmembrane region" description="Helical" evidence="2">
    <location>
        <begin position="433"/>
        <end position="455"/>
    </location>
</feature>
<keyword evidence="2" id="KW-1133">Transmembrane helix</keyword>
<feature type="compositionally biased region" description="Low complexity" evidence="1">
    <location>
        <begin position="593"/>
        <end position="605"/>
    </location>
</feature>
<evidence type="ECO:0000256" key="1">
    <source>
        <dbReference type="SAM" id="MobiDB-lite"/>
    </source>
</evidence>
<accession>A0A9P6QAZ4</accession>
<keyword evidence="2" id="KW-0472">Membrane</keyword>
<keyword evidence="4" id="KW-1185">Reference proteome</keyword>
<dbReference type="InterPro" id="IPR015915">
    <property type="entry name" value="Kelch-typ_b-propeller"/>
</dbReference>
<dbReference type="EMBL" id="JAAAJA010000052">
    <property type="protein sequence ID" value="KAG0264360.1"/>
    <property type="molecule type" value="Genomic_DNA"/>
</dbReference>
<proteinExistence type="predicted"/>
<feature type="region of interest" description="Disordered" evidence="1">
    <location>
        <begin position="548"/>
        <end position="611"/>
    </location>
</feature>
<feature type="region of interest" description="Disordered" evidence="1">
    <location>
        <begin position="665"/>
        <end position="692"/>
    </location>
</feature>
<feature type="compositionally biased region" description="Polar residues" evidence="1">
    <location>
        <begin position="566"/>
        <end position="580"/>
    </location>
</feature>
<sequence length="744" mass="80846">MSTLSRSYDCLAQMFIFYFDHKYSSNDPNNRRCCCSELTPSPRRRKRPVQRQRSKFPAALPTVPLLIFCALVPSSVHPQQSSTSTYTPRYSAGSSIANNVLYIVSGTVSIAPPYQSTSDIFALPLHTKFTANNIPWKKLKAGYFVQDAIVTTTVDQQQLVVAGVADQPGQLVVVYNIQSNSWSNLSSTAVVKAKPHTPRTYAGMVLNPNTKQIVLYGGLFILSDNGGGGEATGSKTYRLSIEFDYLNTMSAQLDEWVWSAIVESSSLRPPSLVQPIMLYLPTRQAILMMGGCGTVDIQSGVITGCESFSTGYLFISNSGSNAASDAKPASIEIISLIGASLPPPRLSPCAVVLSNGDVFMYGGAASNTGMHDVWVLETGFDGGLAGPRQFSDPQVAVINTTSWAWTTHFTPSPGSLTNNADTGSSGLSSKVTIGLIIGGSMVLSIMFFILGFMIWRYRKYKRHNNHHAGGNKKSKHTIFQIERGSRSMEPLMAIDDGSTTGLRTESVSMAPLWPSASNKQSRTSIRPKEGRIPLLIVPYAPKEDLTSTVSWTSSTPTPTSTGSSPGFASSVHSDFMVSNSTDHKSRNSGRIAGGSLPSSASPSQSEFFRGDRLSKDDADIQQGHYAKTLQHHRQYEKRREQEAKQNPYLGRSGTHYTFMEDMKKHGQGHGYGRGHGSISRGTYGDDNDGDDDQDGLDLATAMIALKEVDLGEDPIREGEATNVEDGTILLSSHLDTTQLDNRYL</sequence>
<feature type="compositionally biased region" description="Low complexity" evidence="1">
    <location>
        <begin position="548"/>
        <end position="565"/>
    </location>
</feature>
<keyword evidence="2" id="KW-0812">Transmembrane</keyword>
<dbReference type="Proteomes" id="UP000726737">
    <property type="component" value="Unassembled WGS sequence"/>
</dbReference>
<evidence type="ECO:0000256" key="2">
    <source>
        <dbReference type="SAM" id="Phobius"/>
    </source>
</evidence>
<organism evidence="3 4">
    <name type="scientific">Mortierella polycephala</name>
    <dbReference type="NCBI Taxonomy" id="41804"/>
    <lineage>
        <taxon>Eukaryota</taxon>
        <taxon>Fungi</taxon>
        <taxon>Fungi incertae sedis</taxon>
        <taxon>Mucoromycota</taxon>
        <taxon>Mortierellomycotina</taxon>
        <taxon>Mortierellomycetes</taxon>
        <taxon>Mortierellales</taxon>
        <taxon>Mortierellaceae</taxon>
        <taxon>Mortierella</taxon>
    </lineage>
</organism>
<gene>
    <name evidence="3" type="ORF">BG011_006966</name>
</gene>
<evidence type="ECO:0000313" key="3">
    <source>
        <dbReference type="EMBL" id="KAG0264360.1"/>
    </source>
</evidence>
<dbReference type="SUPFAM" id="SSF117281">
    <property type="entry name" value="Kelch motif"/>
    <property type="match status" value="1"/>
</dbReference>
<comment type="caution">
    <text evidence="3">The sequence shown here is derived from an EMBL/GenBank/DDBJ whole genome shotgun (WGS) entry which is preliminary data.</text>
</comment>
<name>A0A9P6QAZ4_9FUNG</name>
<dbReference type="OrthoDB" id="10251809at2759"/>
<protein>
    <recommendedName>
        <fullName evidence="5">Galactose oxidase</fullName>
    </recommendedName>
</protein>
<evidence type="ECO:0000313" key="4">
    <source>
        <dbReference type="Proteomes" id="UP000726737"/>
    </source>
</evidence>
<reference evidence="3" key="1">
    <citation type="journal article" date="2020" name="Fungal Divers.">
        <title>Resolving the Mortierellaceae phylogeny through synthesis of multi-gene phylogenetics and phylogenomics.</title>
        <authorList>
            <person name="Vandepol N."/>
            <person name="Liber J."/>
            <person name="Desiro A."/>
            <person name="Na H."/>
            <person name="Kennedy M."/>
            <person name="Barry K."/>
            <person name="Grigoriev I.V."/>
            <person name="Miller A.N."/>
            <person name="O'Donnell K."/>
            <person name="Stajich J.E."/>
            <person name="Bonito G."/>
        </authorList>
    </citation>
    <scope>NUCLEOTIDE SEQUENCE</scope>
    <source>
        <strain evidence="3">KOD948</strain>
    </source>
</reference>
<feature type="region of interest" description="Disordered" evidence="1">
    <location>
        <begin position="628"/>
        <end position="653"/>
    </location>
</feature>